<dbReference type="EMBL" id="JABFAE010000003">
    <property type="protein sequence ID" value="MBA0825032.1"/>
    <property type="molecule type" value="Genomic_DNA"/>
</dbReference>
<evidence type="ECO:0000256" key="2">
    <source>
        <dbReference type="ARBA" id="ARBA00022723"/>
    </source>
</evidence>
<evidence type="ECO:0000313" key="7">
    <source>
        <dbReference type="Proteomes" id="UP000593575"/>
    </source>
</evidence>
<dbReference type="PANTHER" id="PTHR46481">
    <property type="entry name" value="ZINC FINGER BED DOMAIN-CONTAINING PROTEIN 4"/>
    <property type="match status" value="1"/>
</dbReference>
<gene>
    <name evidence="6" type="ORF">Goarm_021655</name>
</gene>
<name>A0A7J9ISF2_9ROSI</name>
<organism evidence="6 7">
    <name type="scientific">Gossypium armourianum</name>
    <dbReference type="NCBI Taxonomy" id="34283"/>
    <lineage>
        <taxon>Eukaryota</taxon>
        <taxon>Viridiplantae</taxon>
        <taxon>Streptophyta</taxon>
        <taxon>Embryophyta</taxon>
        <taxon>Tracheophyta</taxon>
        <taxon>Spermatophyta</taxon>
        <taxon>Magnoliopsida</taxon>
        <taxon>eudicotyledons</taxon>
        <taxon>Gunneridae</taxon>
        <taxon>Pentapetalae</taxon>
        <taxon>rosids</taxon>
        <taxon>malvids</taxon>
        <taxon>Malvales</taxon>
        <taxon>Malvaceae</taxon>
        <taxon>Malvoideae</taxon>
        <taxon>Gossypium</taxon>
    </lineage>
</organism>
<keyword evidence="2" id="KW-0479">Metal-binding</keyword>
<evidence type="ECO:0000256" key="3">
    <source>
        <dbReference type="ARBA" id="ARBA00022771"/>
    </source>
</evidence>
<dbReference type="AlphaFoldDB" id="A0A7J9ISF2"/>
<keyword evidence="4" id="KW-0862">Zinc</keyword>
<dbReference type="InterPro" id="IPR012337">
    <property type="entry name" value="RNaseH-like_sf"/>
</dbReference>
<dbReference type="InterPro" id="IPR052035">
    <property type="entry name" value="ZnF_BED_domain_contain"/>
</dbReference>
<protein>
    <submittedName>
        <fullName evidence="6">Uncharacterized protein</fullName>
    </submittedName>
</protein>
<evidence type="ECO:0000256" key="5">
    <source>
        <dbReference type="ARBA" id="ARBA00023242"/>
    </source>
</evidence>
<dbReference type="SUPFAM" id="SSF53098">
    <property type="entry name" value="Ribonuclease H-like"/>
    <property type="match status" value="1"/>
</dbReference>
<evidence type="ECO:0000256" key="4">
    <source>
        <dbReference type="ARBA" id="ARBA00022833"/>
    </source>
</evidence>
<comment type="caution">
    <text evidence="6">The sequence shown here is derived from an EMBL/GenBank/DDBJ whole genome shotgun (WGS) entry which is preliminary data.</text>
</comment>
<keyword evidence="7" id="KW-1185">Reference proteome</keyword>
<dbReference type="Proteomes" id="UP000593575">
    <property type="component" value="Unassembled WGS sequence"/>
</dbReference>
<accession>A0A7J9ISF2</accession>
<keyword evidence="3" id="KW-0863">Zinc-finger</keyword>
<comment type="subcellular location">
    <subcellularLocation>
        <location evidence="1">Nucleus</location>
    </subcellularLocation>
</comment>
<proteinExistence type="predicted"/>
<evidence type="ECO:0000256" key="1">
    <source>
        <dbReference type="ARBA" id="ARBA00004123"/>
    </source>
</evidence>
<dbReference type="GO" id="GO:0005634">
    <property type="term" value="C:nucleus"/>
    <property type="evidence" value="ECO:0007669"/>
    <property type="project" value="UniProtKB-SubCell"/>
</dbReference>
<reference evidence="6 7" key="1">
    <citation type="journal article" date="2019" name="Genome Biol. Evol.">
        <title>Insights into the evolution of the New World diploid cottons (Gossypium, subgenus Houzingenia) based on genome sequencing.</title>
        <authorList>
            <person name="Grover C.E."/>
            <person name="Arick M.A. 2nd"/>
            <person name="Thrash A."/>
            <person name="Conover J.L."/>
            <person name="Sanders W.S."/>
            <person name="Peterson D.G."/>
            <person name="Frelichowski J.E."/>
            <person name="Scheffler J.A."/>
            <person name="Scheffler B.E."/>
            <person name="Wendel J.F."/>
        </authorList>
    </citation>
    <scope>NUCLEOTIDE SEQUENCE [LARGE SCALE GENOMIC DNA]</scope>
    <source>
        <strain evidence="6">6</strain>
        <tissue evidence="6">Leaf</tissue>
    </source>
</reference>
<dbReference type="GO" id="GO:0008270">
    <property type="term" value="F:zinc ion binding"/>
    <property type="evidence" value="ECO:0007669"/>
    <property type="project" value="UniProtKB-KW"/>
</dbReference>
<dbReference type="PANTHER" id="PTHR46481:SF10">
    <property type="entry name" value="ZINC FINGER BED DOMAIN-CONTAINING PROTEIN 39"/>
    <property type="match status" value="1"/>
</dbReference>
<sequence length="86" mass="10178">MMSVVSPNFKNISRQTATRDVLIYYAKEKDHVKEKLVKAPGLICLTSDNWNSEHTNDKYICITAHWVDKNWKLQKRILRFRALYPP</sequence>
<evidence type="ECO:0000313" key="6">
    <source>
        <dbReference type="EMBL" id="MBA0825032.1"/>
    </source>
</evidence>
<keyword evidence="5" id="KW-0539">Nucleus</keyword>